<organism evidence="3 4">
    <name type="scientific">Erwinia aeris</name>
    <dbReference type="NCBI Taxonomy" id="3239803"/>
    <lineage>
        <taxon>Bacteria</taxon>
        <taxon>Pseudomonadati</taxon>
        <taxon>Pseudomonadota</taxon>
        <taxon>Gammaproteobacteria</taxon>
        <taxon>Enterobacterales</taxon>
        <taxon>Erwiniaceae</taxon>
        <taxon>Erwinia</taxon>
    </lineage>
</organism>
<evidence type="ECO:0000313" key="4">
    <source>
        <dbReference type="Proteomes" id="UP001565243"/>
    </source>
</evidence>
<feature type="transmembrane region" description="Helical" evidence="2">
    <location>
        <begin position="21"/>
        <end position="41"/>
    </location>
</feature>
<dbReference type="InterPro" id="IPR021877">
    <property type="entry name" value="DUF3487"/>
</dbReference>
<dbReference type="EMBL" id="JBGFFX010000015">
    <property type="protein sequence ID" value="MEY8772793.1"/>
    <property type="molecule type" value="Genomic_DNA"/>
</dbReference>
<gene>
    <name evidence="3" type="ORF">AB6T85_20500</name>
</gene>
<dbReference type="PROSITE" id="PS00409">
    <property type="entry name" value="PROKAR_NTER_METHYL"/>
    <property type="match status" value="1"/>
</dbReference>
<comment type="subcellular location">
    <subcellularLocation>
        <location evidence="1">Membrane</location>
        <topology evidence="1">Single-pass membrane protein</topology>
    </subcellularLocation>
</comment>
<evidence type="ECO:0000256" key="1">
    <source>
        <dbReference type="ARBA" id="ARBA00004167"/>
    </source>
</evidence>
<keyword evidence="2" id="KW-0812">Transmembrane</keyword>
<keyword evidence="2" id="KW-1133">Transmembrane helix</keyword>
<sequence length="121" mass="13846">MATIRDMPDRLNSEPVVFRGFTTPELFMAAGIGVVLGLIISLPFSLFFSWLIIPTGSLLFPLVFISFGGKWLARKKRGKPENYIWQMFALRKRRMGIGDPQLIIDSRCWSVRRSIPIRSTK</sequence>
<comment type="caution">
    <text evidence="3">The sequence shown here is derived from an EMBL/GenBank/DDBJ whole genome shotgun (WGS) entry which is preliminary data.</text>
</comment>
<evidence type="ECO:0000313" key="3">
    <source>
        <dbReference type="EMBL" id="MEY8772793.1"/>
    </source>
</evidence>
<feature type="transmembrane region" description="Helical" evidence="2">
    <location>
        <begin position="47"/>
        <end position="67"/>
    </location>
</feature>
<accession>A0ABV4ECX9</accession>
<proteinExistence type="predicted"/>
<keyword evidence="4" id="KW-1185">Reference proteome</keyword>
<evidence type="ECO:0000256" key="2">
    <source>
        <dbReference type="SAM" id="Phobius"/>
    </source>
</evidence>
<dbReference type="NCBIfam" id="TIGR03750">
    <property type="entry name" value="conj_TIGR03750"/>
    <property type="match status" value="1"/>
</dbReference>
<dbReference type="RefSeq" id="WP_369896521.1">
    <property type="nucleotide sequence ID" value="NZ_JBGFFX010000015.1"/>
</dbReference>
<dbReference type="Proteomes" id="UP001565243">
    <property type="component" value="Unassembled WGS sequence"/>
</dbReference>
<name>A0ABV4ECX9_9GAMM</name>
<keyword evidence="2" id="KW-0472">Membrane</keyword>
<reference evidence="3 4" key="1">
    <citation type="submission" date="2024-07" db="EMBL/GenBank/DDBJ databases">
        <authorList>
            <person name="Hebao G."/>
        </authorList>
    </citation>
    <scope>NUCLEOTIDE SEQUENCE [LARGE SCALE GENOMIC DNA]</scope>
    <source>
        <strain evidence="3 4">ACCC 02193</strain>
    </source>
</reference>
<protein>
    <submittedName>
        <fullName evidence="3">TIGR03750 family conjugal transfer protein</fullName>
    </submittedName>
</protein>
<dbReference type="InterPro" id="IPR012902">
    <property type="entry name" value="N_methyl_site"/>
</dbReference>
<dbReference type="Pfam" id="PF11990">
    <property type="entry name" value="DUF3487"/>
    <property type="match status" value="1"/>
</dbReference>